<evidence type="ECO:0000256" key="1">
    <source>
        <dbReference type="ARBA" id="ARBA00004496"/>
    </source>
</evidence>
<keyword evidence="2" id="KW-0963">Cytoplasm</keyword>
<dbReference type="STRING" id="158441.A0A226F6E1"/>
<dbReference type="OrthoDB" id="10265007at2759"/>
<keyword evidence="4" id="KW-1185">Reference proteome</keyword>
<dbReference type="Gene3D" id="1.10.238.10">
    <property type="entry name" value="EF-hand"/>
    <property type="match status" value="1"/>
</dbReference>
<dbReference type="SUPFAM" id="SSF47473">
    <property type="entry name" value="EF-hand"/>
    <property type="match status" value="1"/>
</dbReference>
<comment type="caution">
    <text evidence="3">The sequence shown here is derived from an EMBL/GenBank/DDBJ whole genome shotgun (WGS) entry which is preliminary data.</text>
</comment>
<dbReference type="GO" id="GO:0035303">
    <property type="term" value="P:regulation of dephosphorylation"/>
    <property type="evidence" value="ECO:0007669"/>
    <property type="project" value="InterPro"/>
</dbReference>
<dbReference type="GO" id="GO:0005737">
    <property type="term" value="C:cytoplasm"/>
    <property type="evidence" value="ECO:0007669"/>
    <property type="project" value="UniProtKB-SubCell"/>
</dbReference>
<dbReference type="InterPro" id="IPR011992">
    <property type="entry name" value="EF-hand-dom_pair"/>
</dbReference>
<evidence type="ECO:0000313" key="3">
    <source>
        <dbReference type="EMBL" id="OXA65018.1"/>
    </source>
</evidence>
<evidence type="ECO:0000313" key="4">
    <source>
        <dbReference type="Proteomes" id="UP000198287"/>
    </source>
</evidence>
<dbReference type="GO" id="GO:0030865">
    <property type="term" value="P:cortical cytoskeleton organization"/>
    <property type="evidence" value="ECO:0007669"/>
    <property type="project" value="TreeGrafter"/>
</dbReference>
<proteinExistence type="predicted"/>
<dbReference type="PANTHER" id="PTHR12085">
    <property type="entry name" value="SERINE/THREONINE-PROTEIN PHOSPHATASE 2A REGULATORY SUBUNIT B'' SUBUNIT GAMMA"/>
    <property type="match status" value="1"/>
</dbReference>
<dbReference type="InterPro" id="IPR039865">
    <property type="entry name" value="PPP2R3C"/>
</dbReference>
<organism evidence="3 4">
    <name type="scientific">Folsomia candida</name>
    <name type="common">Springtail</name>
    <dbReference type="NCBI Taxonomy" id="158441"/>
    <lineage>
        <taxon>Eukaryota</taxon>
        <taxon>Metazoa</taxon>
        <taxon>Ecdysozoa</taxon>
        <taxon>Arthropoda</taxon>
        <taxon>Hexapoda</taxon>
        <taxon>Collembola</taxon>
        <taxon>Entomobryomorpha</taxon>
        <taxon>Isotomoidea</taxon>
        <taxon>Isotomidae</taxon>
        <taxon>Proisotominae</taxon>
        <taxon>Folsomia</taxon>
    </lineage>
</organism>
<dbReference type="GO" id="GO:0000226">
    <property type="term" value="P:microtubule cytoskeleton organization"/>
    <property type="evidence" value="ECO:0007669"/>
    <property type="project" value="TreeGrafter"/>
</dbReference>
<dbReference type="EMBL" id="LNIX01000001">
    <property type="protein sequence ID" value="OXA65018.1"/>
    <property type="molecule type" value="Genomic_DNA"/>
</dbReference>
<gene>
    <name evidence="3" type="ORF">Fcan01_03021</name>
</gene>
<protein>
    <submittedName>
        <fullName evidence="3">Serine/threonine-protein phosphatase 2A regulatory subunit B'' subunit gamma</fullName>
    </submittedName>
</protein>
<evidence type="ECO:0000256" key="2">
    <source>
        <dbReference type="ARBA" id="ARBA00022490"/>
    </source>
</evidence>
<accession>A0A226F6E1</accession>
<sequence length="438" mass="51223">MGHNYKTPIDDLWAVVQERNVRMEKLVRKAVEDMKSMDGESKTMFKNTSPIVSIDDELAKVAHQRVCERMTSELFDNSELETLWRVLVSNSNRGPRNIPLTWWRSRVEGPLRENGDLQDQLHMDFVHYLKSKKELGPRYEQLLTGKLFFTLKMASEPIAKKINRIRTSLVFRYICDRNYNKFLQLTLYQQSSFGTGFLTEQGLINFLLEYEPFQVQYSRTAFPNEYYVILAIKRFFFFLDPQRTGKLRIVDIMASGLIDEIRVVEENQVSEFSLDLRRHSCDDPSNHHQTQIQLTPTFVEKLFSSVATLNNQMDFKTFTEFVLANTYIDQPQSLAYFMRIMNRSDKGYLDEFDLHYYYKDIKMRYNGDPVEFDDVKLEIFDIVNPTFPDRITTKDLIKCLDIVYSPSGKGPAIIRMLLSAKGFENFETLDLGSTGIVV</sequence>
<dbReference type="AlphaFoldDB" id="A0A226F6E1"/>
<dbReference type="PANTHER" id="PTHR12085:SF3">
    <property type="entry name" value="SERINE_THREONINE-PROTEIN PHOSPHATASE 2A REGULATORY SUBUNIT B'' SUBUNIT GAMMA"/>
    <property type="match status" value="1"/>
</dbReference>
<name>A0A226F6E1_FOLCA</name>
<reference evidence="3 4" key="1">
    <citation type="submission" date="2015-12" db="EMBL/GenBank/DDBJ databases">
        <title>The genome of Folsomia candida.</title>
        <authorList>
            <person name="Faddeeva A."/>
            <person name="Derks M.F."/>
            <person name="Anvar Y."/>
            <person name="Smit S."/>
            <person name="Van Straalen N."/>
            <person name="Roelofs D."/>
        </authorList>
    </citation>
    <scope>NUCLEOTIDE SEQUENCE [LARGE SCALE GENOMIC DNA]</scope>
    <source>
        <strain evidence="3 4">VU population</strain>
        <tissue evidence="3">Whole body</tissue>
    </source>
</reference>
<comment type="subcellular location">
    <subcellularLocation>
        <location evidence="1">Cytoplasm</location>
    </subcellularLocation>
</comment>
<dbReference type="Proteomes" id="UP000198287">
    <property type="component" value="Unassembled WGS sequence"/>
</dbReference>
<dbReference type="GO" id="GO:0005819">
    <property type="term" value="C:spindle"/>
    <property type="evidence" value="ECO:0007669"/>
    <property type="project" value="TreeGrafter"/>
</dbReference>
<dbReference type="GO" id="GO:0005813">
    <property type="term" value="C:centrosome"/>
    <property type="evidence" value="ECO:0007669"/>
    <property type="project" value="TreeGrafter"/>
</dbReference>